<dbReference type="RefSeq" id="WP_086951025.1">
    <property type="nucleotide sequence ID" value="NZ_FWFD01000008.1"/>
</dbReference>
<dbReference type="Proteomes" id="UP000195918">
    <property type="component" value="Unassembled WGS sequence"/>
</dbReference>
<evidence type="ECO:0000313" key="1">
    <source>
        <dbReference type="EMBL" id="SLM85391.1"/>
    </source>
</evidence>
<organism evidence="1 2">
    <name type="scientific">Vagococcus fluvialis bH819</name>
    <dbReference type="NCBI Taxonomy" id="1255619"/>
    <lineage>
        <taxon>Bacteria</taxon>
        <taxon>Bacillati</taxon>
        <taxon>Bacillota</taxon>
        <taxon>Bacilli</taxon>
        <taxon>Lactobacillales</taxon>
        <taxon>Enterococcaceae</taxon>
        <taxon>Vagococcus</taxon>
    </lineage>
</organism>
<gene>
    <name evidence="1" type="ORF">FM121_04785</name>
</gene>
<accession>A0A1X6WM29</accession>
<dbReference type="InterPro" id="IPR009061">
    <property type="entry name" value="DNA-bd_dom_put_sf"/>
</dbReference>
<dbReference type="EMBL" id="FWFD01000008">
    <property type="protein sequence ID" value="SLM85391.1"/>
    <property type="molecule type" value="Genomic_DNA"/>
</dbReference>
<reference evidence="2" key="1">
    <citation type="submission" date="2017-02" db="EMBL/GenBank/DDBJ databases">
        <authorList>
            <person name="Dridi B."/>
        </authorList>
    </citation>
    <scope>NUCLEOTIDE SEQUENCE [LARGE SCALE GENOMIC DNA]</scope>
    <source>
        <strain evidence="2">bH819</strain>
    </source>
</reference>
<dbReference type="SUPFAM" id="SSF46955">
    <property type="entry name" value="Putative DNA-binding domain"/>
    <property type="match status" value="1"/>
</dbReference>
<keyword evidence="2" id="KW-1185">Reference proteome</keyword>
<sequence length="89" mass="10704">MNFFSIEYEQELLKQHQETYQRMIELVEQQVQKPPFIQQKDVSNYYKGISVGTLIRYERQGLKRSEPVEGGSVWYATSELDRFMLEHQK</sequence>
<dbReference type="OrthoDB" id="2190948at2"/>
<proteinExistence type="predicted"/>
<evidence type="ECO:0000313" key="2">
    <source>
        <dbReference type="Proteomes" id="UP000195918"/>
    </source>
</evidence>
<name>A0A1X6WM29_9ENTE</name>
<dbReference type="AlphaFoldDB" id="A0A1X6WM29"/>
<protein>
    <submittedName>
        <fullName evidence="1">Uncharacterized protein</fullName>
    </submittedName>
</protein>